<protein>
    <submittedName>
        <fullName evidence="2">Uncharacterized protein</fullName>
    </submittedName>
</protein>
<reference evidence="2" key="1">
    <citation type="submission" date="2016-07" db="EMBL/GenBank/DDBJ databases">
        <title>Microvirga ossetica sp. nov. a new species of rhizobia isolated from root nodules of the legume species Vicia alpestris Steven originated from North Ossetia region in the Caucasus.</title>
        <authorList>
            <person name="Safronova V.I."/>
            <person name="Kuznetsova I.G."/>
            <person name="Sazanova A.L."/>
            <person name="Belimov A."/>
            <person name="Andronov E."/>
            <person name="Osledkin Y.S."/>
            <person name="Onishchuk O.P."/>
            <person name="Kurchak O.N."/>
            <person name="Shaposhnikov A.I."/>
            <person name="Willems A."/>
            <person name="Tikhonovich I.A."/>
        </authorList>
    </citation>
    <scope>NUCLEOTIDE SEQUENCE [LARGE SCALE GENOMIC DNA]</scope>
    <source>
        <strain evidence="2">V5/3M</strain>
        <plasmid evidence="2">unnamed1</plasmid>
    </source>
</reference>
<gene>
    <name evidence="2" type="ORF">BB934_29820</name>
</gene>
<dbReference type="KEGG" id="moc:BB934_29820"/>
<feature type="region of interest" description="Disordered" evidence="1">
    <location>
        <begin position="1"/>
        <end position="33"/>
    </location>
</feature>
<evidence type="ECO:0000256" key="1">
    <source>
        <dbReference type="SAM" id="MobiDB-lite"/>
    </source>
</evidence>
<evidence type="ECO:0000313" key="2">
    <source>
        <dbReference type="EMBL" id="ANY82487.1"/>
    </source>
</evidence>
<geneLocation type="plasmid" evidence="2">
    <name>unnamed1</name>
</geneLocation>
<accession>A0A1B2ER93</accession>
<dbReference type="AlphaFoldDB" id="A0A1B2ER93"/>
<dbReference type="RefSeq" id="WP_099513595.1">
    <property type="nucleotide sequence ID" value="NZ_CP016617.1"/>
</dbReference>
<keyword evidence="2" id="KW-0614">Plasmid</keyword>
<sequence length="74" mass="8706">MPEPIFRRRSSRAQQWPSEAIGPQNQPDFEERRRRRWERLPRNGERLLLRRNMATAPNLTGSLPDGSFLTIPHG</sequence>
<proteinExistence type="predicted"/>
<organism evidence="2">
    <name type="scientific">Microvirga ossetica</name>
    <dbReference type="NCBI Taxonomy" id="1882682"/>
    <lineage>
        <taxon>Bacteria</taxon>
        <taxon>Pseudomonadati</taxon>
        <taxon>Pseudomonadota</taxon>
        <taxon>Alphaproteobacteria</taxon>
        <taxon>Hyphomicrobiales</taxon>
        <taxon>Methylobacteriaceae</taxon>
        <taxon>Microvirga</taxon>
    </lineage>
</organism>
<feature type="compositionally biased region" description="Polar residues" evidence="1">
    <location>
        <begin position="12"/>
        <end position="27"/>
    </location>
</feature>
<name>A0A1B2ER93_9HYPH</name>
<dbReference type="EMBL" id="CP016617">
    <property type="protein sequence ID" value="ANY82487.1"/>
    <property type="molecule type" value="Genomic_DNA"/>
</dbReference>